<dbReference type="EMBL" id="FQZN01000007">
    <property type="protein sequence ID" value="SHI77413.1"/>
    <property type="molecule type" value="Genomic_DNA"/>
</dbReference>
<feature type="non-terminal residue" evidence="1">
    <location>
        <position position="1"/>
    </location>
</feature>
<dbReference type="AlphaFoldDB" id="A0A1M6DW85"/>
<dbReference type="Proteomes" id="UP000184192">
    <property type="component" value="Unassembled WGS sequence"/>
</dbReference>
<evidence type="ECO:0000313" key="2">
    <source>
        <dbReference type="Proteomes" id="UP000184192"/>
    </source>
</evidence>
<name>A0A1M6DW85_9BACE</name>
<protein>
    <submittedName>
        <fullName evidence="1">Uncharacterized protein</fullName>
    </submittedName>
</protein>
<proteinExistence type="predicted"/>
<organism evidence="1 2">
    <name type="scientific">Bacteroides stercorirosoris</name>
    <dbReference type="NCBI Taxonomy" id="871324"/>
    <lineage>
        <taxon>Bacteria</taxon>
        <taxon>Pseudomonadati</taxon>
        <taxon>Bacteroidota</taxon>
        <taxon>Bacteroidia</taxon>
        <taxon>Bacteroidales</taxon>
        <taxon>Bacteroidaceae</taxon>
        <taxon>Bacteroides</taxon>
    </lineage>
</organism>
<gene>
    <name evidence="1" type="ORF">SAMN05444350_107147</name>
</gene>
<keyword evidence="2" id="KW-1185">Reference proteome</keyword>
<reference evidence="2" key="1">
    <citation type="submission" date="2016-11" db="EMBL/GenBank/DDBJ databases">
        <authorList>
            <person name="Varghese N."/>
            <person name="Submissions S."/>
        </authorList>
    </citation>
    <scope>NUCLEOTIDE SEQUENCE [LARGE SCALE GENOMIC DNA]</scope>
    <source>
        <strain evidence="2">DSM 26884</strain>
    </source>
</reference>
<evidence type="ECO:0000313" key="1">
    <source>
        <dbReference type="EMBL" id="SHI77413.1"/>
    </source>
</evidence>
<accession>A0A1M6DW85</accession>
<sequence length="61" mass="7172">YLTNLLLYLKTGFKYKTRILKFSIYTKLWTVPNNQSLISKKGGVYSFFCSLFTGKKEKHLT</sequence>